<feature type="transmembrane region" description="Helical" evidence="1">
    <location>
        <begin position="38"/>
        <end position="57"/>
    </location>
</feature>
<dbReference type="GO" id="GO:0080120">
    <property type="term" value="P:CAAX-box protein maturation"/>
    <property type="evidence" value="ECO:0007669"/>
    <property type="project" value="UniProtKB-ARBA"/>
</dbReference>
<dbReference type="KEGG" id="fcz:IMF26_04795"/>
<keyword evidence="3" id="KW-0378">Hydrolase</keyword>
<dbReference type="GO" id="GO:0008237">
    <property type="term" value="F:metallopeptidase activity"/>
    <property type="evidence" value="ECO:0007669"/>
    <property type="project" value="UniProtKB-KW"/>
</dbReference>
<keyword evidence="1" id="KW-1133">Transmembrane helix</keyword>
<evidence type="ECO:0000259" key="2">
    <source>
        <dbReference type="Pfam" id="PF02517"/>
    </source>
</evidence>
<keyword evidence="1" id="KW-0472">Membrane</keyword>
<feature type="transmembrane region" description="Helical" evidence="1">
    <location>
        <begin position="180"/>
        <end position="197"/>
    </location>
</feature>
<keyword evidence="3" id="KW-0645">Protease</keyword>
<sequence>MTTWKQYVLPTVGFSISAVLCLMAALTSIPQHKRLAFLAYWIPVIFVCMALILGWTLQTHNWASLWGTGFTVQTAGIYLGASFLIMAVQRPLTAAVLKSTNPAAVEGLRLALFRFPEFSPTVFRSVIGSPISEEFLFRGWLLTWFQNHDLSPIKVGRITLNAANVLASLSFAVFHIPSGSIFNMIGAFFISLLLGSAKLKSGGILLPMLCHALINLMNETYFVWVR</sequence>
<dbReference type="Pfam" id="PF02517">
    <property type="entry name" value="Rce1-like"/>
    <property type="match status" value="1"/>
</dbReference>
<dbReference type="InterPro" id="IPR003675">
    <property type="entry name" value="Rce1/LyrA-like_dom"/>
</dbReference>
<evidence type="ECO:0000256" key="1">
    <source>
        <dbReference type="SAM" id="Phobius"/>
    </source>
</evidence>
<reference evidence="3" key="2">
    <citation type="journal article" date="2023" name="Biology">
        <title>Prokaryotic Life Associated with Coal-Fire Gas Vents Revealed by Metagenomics.</title>
        <authorList>
            <person name="Kadnikov V.V."/>
            <person name="Mardanov A.V."/>
            <person name="Beletsky A.V."/>
            <person name="Karnachuk O.V."/>
            <person name="Ravin N.V."/>
        </authorList>
    </citation>
    <scope>NUCLEOTIDE SEQUENCE</scope>
    <source>
        <strain evidence="3">Bu02</strain>
    </source>
</reference>
<keyword evidence="3" id="KW-0482">Metalloprotease</keyword>
<dbReference type="GO" id="GO:0004175">
    <property type="term" value="F:endopeptidase activity"/>
    <property type="evidence" value="ECO:0007669"/>
    <property type="project" value="UniProtKB-ARBA"/>
</dbReference>
<feature type="transmembrane region" description="Helical" evidence="1">
    <location>
        <begin position="6"/>
        <end position="26"/>
    </location>
</feature>
<organism evidence="3">
    <name type="scientific">Candidatus Fermentithermobacillus carboniphilus</name>
    <dbReference type="NCBI Taxonomy" id="3085328"/>
    <lineage>
        <taxon>Bacteria</taxon>
        <taxon>Bacillati</taxon>
        <taxon>Bacillota</taxon>
        <taxon>Candidatus Fermentithermobacillia</taxon>
        <taxon>Candidatus Fermentithermobacillales</taxon>
        <taxon>Candidatus Fermentithermobacillaceae</taxon>
        <taxon>Candidatus Fermentithermobacillus</taxon>
    </lineage>
</organism>
<name>A0AAT9LEA7_9FIRM</name>
<dbReference type="EMBL" id="CP062796">
    <property type="protein sequence ID" value="QUL99373.1"/>
    <property type="molecule type" value="Genomic_DNA"/>
</dbReference>
<feature type="domain" description="CAAX prenyl protease 2/Lysostaphin resistance protein A-like" evidence="2">
    <location>
        <begin position="120"/>
        <end position="217"/>
    </location>
</feature>
<evidence type="ECO:0000313" key="3">
    <source>
        <dbReference type="EMBL" id="QUL99373.1"/>
    </source>
</evidence>
<feature type="transmembrane region" description="Helical" evidence="1">
    <location>
        <begin position="204"/>
        <end position="224"/>
    </location>
</feature>
<protein>
    <submittedName>
        <fullName evidence="3">CPBP family intramembrane metalloprotease</fullName>
    </submittedName>
</protein>
<accession>A0AAT9LEA7</accession>
<feature type="transmembrane region" description="Helical" evidence="1">
    <location>
        <begin position="63"/>
        <end position="88"/>
    </location>
</feature>
<keyword evidence="1" id="KW-0812">Transmembrane</keyword>
<gene>
    <name evidence="3" type="ORF">IMF26_04795</name>
</gene>
<proteinExistence type="predicted"/>
<dbReference type="AlphaFoldDB" id="A0AAT9LEA7"/>
<reference evidence="3" key="1">
    <citation type="submission" date="2020-10" db="EMBL/GenBank/DDBJ databases">
        <authorList>
            <person name="Kadnikov V."/>
            <person name="Beletsky A.V."/>
            <person name="Mardanov A.V."/>
            <person name="Karnachuk O.V."/>
            <person name="Ravin N.V."/>
        </authorList>
    </citation>
    <scope>NUCLEOTIDE SEQUENCE</scope>
    <source>
        <strain evidence="3">Bu02</strain>
    </source>
</reference>